<feature type="non-terminal residue" evidence="3">
    <location>
        <position position="1"/>
    </location>
</feature>
<proteinExistence type="predicted"/>
<dbReference type="Gene3D" id="1.25.40.90">
    <property type="match status" value="1"/>
</dbReference>
<dbReference type="InterPro" id="IPR051485">
    <property type="entry name" value="SR-CTD_assoc_factor"/>
</dbReference>
<dbReference type="PROSITE" id="PS51391">
    <property type="entry name" value="CID"/>
    <property type="match status" value="1"/>
</dbReference>
<dbReference type="InterPro" id="IPR008942">
    <property type="entry name" value="ENTH_VHS"/>
</dbReference>
<accession>A0ABP0JVI4</accession>
<dbReference type="Proteomes" id="UP001642464">
    <property type="component" value="Unassembled WGS sequence"/>
</dbReference>
<evidence type="ECO:0000256" key="1">
    <source>
        <dbReference type="ARBA" id="ARBA00022884"/>
    </source>
</evidence>
<evidence type="ECO:0000313" key="3">
    <source>
        <dbReference type="EMBL" id="CAK9018306.1"/>
    </source>
</evidence>
<dbReference type="PANTHER" id="PTHR23140">
    <property type="entry name" value="RNA PROCESSING PROTEIN LD23810P"/>
    <property type="match status" value="1"/>
</dbReference>
<gene>
    <name evidence="3" type="ORF">SCF082_LOCUS14025</name>
</gene>
<dbReference type="PANTHER" id="PTHR23140:SF0">
    <property type="entry name" value="U2 SNRNP-ASSOCIATED SURP MOTIF-CONTAINING PROTEIN"/>
    <property type="match status" value="1"/>
</dbReference>
<comment type="caution">
    <text evidence="3">The sequence shown here is derived from an EMBL/GenBank/DDBJ whole genome shotgun (WGS) entry which is preliminary data.</text>
</comment>
<keyword evidence="4" id="KW-1185">Reference proteome</keyword>
<reference evidence="3 4" key="1">
    <citation type="submission" date="2024-02" db="EMBL/GenBank/DDBJ databases">
        <authorList>
            <person name="Chen Y."/>
            <person name="Shah S."/>
            <person name="Dougan E. K."/>
            <person name="Thang M."/>
            <person name="Chan C."/>
        </authorList>
    </citation>
    <scope>NUCLEOTIDE SEQUENCE [LARGE SCALE GENOMIC DNA]</scope>
</reference>
<organism evidence="3 4">
    <name type="scientific">Durusdinium trenchii</name>
    <dbReference type="NCBI Taxonomy" id="1381693"/>
    <lineage>
        <taxon>Eukaryota</taxon>
        <taxon>Sar</taxon>
        <taxon>Alveolata</taxon>
        <taxon>Dinophyceae</taxon>
        <taxon>Suessiales</taxon>
        <taxon>Symbiodiniaceae</taxon>
        <taxon>Durusdinium</taxon>
    </lineage>
</organism>
<sequence>FGRVNSIEVTARHAAACVLLGTVQQAREAFVEMSLRAKTLLGGENGPVSLSWGQDDADCKDENEIIVEDGDQDEDVIADESDGRGAPEYDFLLEREKVELRGMLSTGGLDNTSVLRGMKFCLKMADSARECAALLVESLRYENMTDARVAIGRLYIMSDVLFNANSVVRNAAKYRDFIQGDLPQIFADLGRLRRETTTGRLTSSEMDGRVKRVLEAWREKMLFSLRFLIGLEIMYNVADSELVAWTRDPSLAEDDAALSLEDLNRPFQSQARRTIAGRLPVVDGRRAARLE</sequence>
<name>A0ABP0JVI4_9DINO</name>
<feature type="domain" description="CID" evidence="2">
    <location>
        <begin position="92"/>
        <end position="239"/>
    </location>
</feature>
<keyword evidence="1" id="KW-0694">RNA-binding</keyword>
<evidence type="ECO:0000313" key="4">
    <source>
        <dbReference type="Proteomes" id="UP001642464"/>
    </source>
</evidence>
<protein>
    <submittedName>
        <fullName evidence="3">Protein RRC1 (Reduced red-light responses in cry1cry2 background 1)</fullName>
    </submittedName>
</protein>
<evidence type="ECO:0000259" key="2">
    <source>
        <dbReference type="PROSITE" id="PS51391"/>
    </source>
</evidence>
<dbReference type="EMBL" id="CAXAMM010008739">
    <property type="protein sequence ID" value="CAK9018306.1"/>
    <property type="molecule type" value="Genomic_DNA"/>
</dbReference>
<dbReference type="InterPro" id="IPR006569">
    <property type="entry name" value="CID_dom"/>
</dbReference>